<sequence length="72" mass="7742">SSLGATTLLYYLIRKNAASGVSSLFYLVPGVAAVLEFILFDQMMNHQQIAGMVIASAGVALISRRINKPQSK</sequence>
<evidence type="ECO:0000313" key="3">
    <source>
        <dbReference type="EMBL" id="VAX04496.1"/>
    </source>
</evidence>
<dbReference type="EMBL" id="UOFW01000094">
    <property type="protein sequence ID" value="VAX04496.1"/>
    <property type="molecule type" value="Genomic_DNA"/>
</dbReference>
<dbReference type="InterPro" id="IPR037185">
    <property type="entry name" value="EmrE-like"/>
</dbReference>
<dbReference type="GO" id="GO:0016020">
    <property type="term" value="C:membrane"/>
    <property type="evidence" value="ECO:0007669"/>
    <property type="project" value="InterPro"/>
</dbReference>
<evidence type="ECO:0000256" key="1">
    <source>
        <dbReference type="SAM" id="Phobius"/>
    </source>
</evidence>
<name>A0A3B1AF69_9ZZZZ</name>
<reference evidence="3" key="1">
    <citation type="submission" date="2018-06" db="EMBL/GenBank/DDBJ databases">
        <authorList>
            <person name="Zhirakovskaya E."/>
        </authorList>
    </citation>
    <scope>NUCLEOTIDE SEQUENCE</scope>
</reference>
<feature type="transmembrane region" description="Helical" evidence="1">
    <location>
        <begin position="21"/>
        <end position="40"/>
    </location>
</feature>
<protein>
    <recommendedName>
        <fullName evidence="2">EamA domain-containing protein</fullName>
    </recommendedName>
</protein>
<dbReference type="InterPro" id="IPR000620">
    <property type="entry name" value="EamA_dom"/>
</dbReference>
<keyword evidence="1" id="KW-0472">Membrane</keyword>
<gene>
    <name evidence="3" type="ORF">MNBD_ALPHA03-1306</name>
</gene>
<keyword evidence="1" id="KW-1133">Transmembrane helix</keyword>
<dbReference type="AlphaFoldDB" id="A0A3B1AF69"/>
<feature type="transmembrane region" description="Helical" evidence="1">
    <location>
        <begin position="46"/>
        <end position="63"/>
    </location>
</feature>
<feature type="non-terminal residue" evidence="3">
    <location>
        <position position="1"/>
    </location>
</feature>
<feature type="domain" description="EamA" evidence="2">
    <location>
        <begin position="5"/>
        <end position="63"/>
    </location>
</feature>
<keyword evidence="1" id="KW-0812">Transmembrane</keyword>
<proteinExistence type="predicted"/>
<dbReference type="Pfam" id="PF00892">
    <property type="entry name" value="EamA"/>
    <property type="match status" value="1"/>
</dbReference>
<dbReference type="SUPFAM" id="SSF103481">
    <property type="entry name" value="Multidrug resistance efflux transporter EmrE"/>
    <property type="match status" value="1"/>
</dbReference>
<evidence type="ECO:0000259" key="2">
    <source>
        <dbReference type="Pfam" id="PF00892"/>
    </source>
</evidence>
<organism evidence="3">
    <name type="scientific">hydrothermal vent metagenome</name>
    <dbReference type="NCBI Taxonomy" id="652676"/>
    <lineage>
        <taxon>unclassified sequences</taxon>
        <taxon>metagenomes</taxon>
        <taxon>ecological metagenomes</taxon>
    </lineage>
</organism>
<accession>A0A3B1AF69</accession>